<dbReference type="EMBL" id="APAU02000033">
    <property type="protein sequence ID" value="EUB60245.1"/>
    <property type="molecule type" value="Genomic_DNA"/>
</dbReference>
<name>W6UFN0_ECHGR</name>
<keyword evidence="2" id="KW-1185">Reference proteome</keyword>
<comment type="caution">
    <text evidence="1">The sequence shown here is derived from an EMBL/GenBank/DDBJ whole genome shotgun (WGS) entry which is preliminary data.</text>
</comment>
<gene>
    <name evidence="1" type="ORF">EGR_04955</name>
</gene>
<accession>W6UFN0</accession>
<evidence type="ECO:0000313" key="2">
    <source>
        <dbReference type="Proteomes" id="UP000019149"/>
    </source>
</evidence>
<dbReference type="GeneID" id="36340670"/>
<organism evidence="1 2">
    <name type="scientific">Echinococcus granulosus</name>
    <name type="common">Hydatid tapeworm</name>
    <dbReference type="NCBI Taxonomy" id="6210"/>
    <lineage>
        <taxon>Eukaryota</taxon>
        <taxon>Metazoa</taxon>
        <taxon>Spiralia</taxon>
        <taxon>Lophotrochozoa</taxon>
        <taxon>Platyhelminthes</taxon>
        <taxon>Cestoda</taxon>
        <taxon>Eucestoda</taxon>
        <taxon>Cyclophyllidea</taxon>
        <taxon>Taeniidae</taxon>
        <taxon>Echinococcus</taxon>
        <taxon>Echinococcus granulosus group</taxon>
    </lineage>
</organism>
<reference evidence="1 2" key="1">
    <citation type="journal article" date="2013" name="Nat. Genet.">
        <title>The genome of the hydatid tapeworm Echinococcus granulosus.</title>
        <authorList>
            <person name="Zheng H."/>
            <person name="Zhang W."/>
            <person name="Zhang L."/>
            <person name="Zhang Z."/>
            <person name="Li J."/>
            <person name="Lu G."/>
            <person name="Zhu Y."/>
            <person name="Wang Y."/>
            <person name="Huang Y."/>
            <person name="Liu J."/>
            <person name="Kang H."/>
            <person name="Chen J."/>
            <person name="Wang L."/>
            <person name="Chen A."/>
            <person name="Yu S."/>
            <person name="Gao Z."/>
            <person name="Jin L."/>
            <person name="Gu W."/>
            <person name="Wang Z."/>
            <person name="Zhao L."/>
            <person name="Shi B."/>
            <person name="Wen H."/>
            <person name="Lin R."/>
            <person name="Jones M.K."/>
            <person name="Brejova B."/>
            <person name="Vinar T."/>
            <person name="Zhao G."/>
            <person name="McManus D.P."/>
            <person name="Chen Z."/>
            <person name="Zhou Y."/>
            <person name="Wang S."/>
        </authorList>
    </citation>
    <scope>NUCLEOTIDE SEQUENCE [LARGE SCALE GENOMIC DNA]</scope>
</reference>
<proteinExistence type="predicted"/>
<dbReference type="RefSeq" id="XP_024351441.1">
    <property type="nucleotide sequence ID" value="XM_024494204.1"/>
</dbReference>
<sequence length="49" mass="5420">MYGVFLHGIPVDEWDPTGLSFNEAGAASLWLEQLTVLENGGILKKHYCV</sequence>
<dbReference type="KEGG" id="egl:EGR_04955"/>
<dbReference type="Proteomes" id="UP000019149">
    <property type="component" value="Unassembled WGS sequence"/>
</dbReference>
<dbReference type="AlphaFoldDB" id="W6UFN0"/>
<dbReference type="CTD" id="36340670"/>
<protein>
    <submittedName>
        <fullName evidence="1">Uncharacterized protein</fullName>
    </submittedName>
</protein>
<evidence type="ECO:0000313" key="1">
    <source>
        <dbReference type="EMBL" id="EUB60245.1"/>
    </source>
</evidence>